<accession>A0A512DA91</accession>
<evidence type="ECO:0000256" key="1">
    <source>
        <dbReference type="SAM" id="Phobius"/>
    </source>
</evidence>
<protein>
    <recommendedName>
        <fullName evidence="4">DUF948 domain-containing protein</fullName>
    </recommendedName>
</protein>
<keyword evidence="1" id="KW-1133">Transmembrane helix</keyword>
<dbReference type="EMBL" id="BJYY01000009">
    <property type="protein sequence ID" value="GEO33391.1"/>
    <property type="molecule type" value="Genomic_DNA"/>
</dbReference>
<evidence type="ECO:0000313" key="2">
    <source>
        <dbReference type="EMBL" id="GEO33391.1"/>
    </source>
</evidence>
<dbReference type="InterPro" id="IPR009293">
    <property type="entry name" value="UPF0478"/>
</dbReference>
<evidence type="ECO:0008006" key="4">
    <source>
        <dbReference type="Google" id="ProtNLM"/>
    </source>
</evidence>
<reference evidence="2 3" key="1">
    <citation type="submission" date="2019-07" db="EMBL/GenBank/DDBJ databases">
        <title>Whole genome shotgun sequence of Cellulomonas aerilata NBRC 106308.</title>
        <authorList>
            <person name="Hosoyama A."/>
            <person name="Uohara A."/>
            <person name="Ohji S."/>
            <person name="Ichikawa N."/>
        </authorList>
    </citation>
    <scope>NUCLEOTIDE SEQUENCE [LARGE SCALE GENOMIC DNA]</scope>
    <source>
        <strain evidence="2 3">NBRC 106308</strain>
    </source>
</reference>
<sequence length="143" mass="14799">MFSRPAGSPGRARQRYVNEEQVMSVGDIAGLIAAIAFVLLVGVLAVPLVKLGRVLDETRASVKQITDHTVPVLDETAATIASTNTQLGKVDAITTSAAQVGENVSALTSLFAATVGEPMLKLAALSYGVRRAVGSVLPGRTTP</sequence>
<organism evidence="2 3">
    <name type="scientific">Cellulomonas aerilata</name>
    <dbReference type="NCBI Taxonomy" id="515326"/>
    <lineage>
        <taxon>Bacteria</taxon>
        <taxon>Bacillati</taxon>
        <taxon>Actinomycetota</taxon>
        <taxon>Actinomycetes</taxon>
        <taxon>Micrococcales</taxon>
        <taxon>Cellulomonadaceae</taxon>
        <taxon>Cellulomonas</taxon>
    </lineage>
</organism>
<feature type="transmembrane region" description="Helical" evidence="1">
    <location>
        <begin position="28"/>
        <end position="49"/>
    </location>
</feature>
<name>A0A512DA91_9CELL</name>
<keyword evidence="3" id="KW-1185">Reference proteome</keyword>
<keyword evidence="1" id="KW-0472">Membrane</keyword>
<proteinExistence type="predicted"/>
<evidence type="ECO:0000313" key="3">
    <source>
        <dbReference type="Proteomes" id="UP000321181"/>
    </source>
</evidence>
<gene>
    <name evidence="2" type="ORF">CAE01nite_11160</name>
</gene>
<keyword evidence="1" id="KW-0812">Transmembrane</keyword>
<dbReference type="Proteomes" id="UP000321181">
    <property type="component" value="Unassembled WGS sequence"/>
</dbReference>
<dbReference type="Pfam" id="PF06103">
    <property type="entry name" value="DUF948"/>
    <property type="match status" value="1"/>
</dbReference>
<comment type="caution">
    <text evidence="2">The sequence shown here is derived from an EMBL/GenBank/DDBJ whole genome shotgun (WGS) entry which is preliminary data.</text>
</comment>
<dbReference type="AlphaFoldDB" id="A0A512DA91"/>